<proteinExistence type="predicted"/>
<comment type="caution">
    <text evidence="2">The sequence shown here is derived from an EMBL/GenBank/DDBJ whole genome shotgun (WGS) entry which is preliminary data.</text>
</comment>
<dbReference type="Proteomes" id="UP000054783">
    <property type="component" value="Unassembled WGS sequence"/>
</dbReference>
<keyword evidence="1" id="KW-0812">Transmembrane</keyword>
<keyword evidence="3" id="KW-1185">Reference proteome</keyword>
<protein>
    <submittedName>
        <fullName evidence="2">Uncharacterized protein</fullName>
    </submittedName>
</protein>
<gene>
    <name evidence="2" type="ORF">T12_8679</name>
</gene>
<keyword evidence="1" id="KW-0472">Membrane</keyword>
<evidence type="ECO:0000256" key="1">
    <source>
        <dbReference type="SAM" id="Phobius"/>
    </source>
</evidence>
<sequence length="165" mass="18632">MLGKQLAELLLRKGSLNFGNVRNDAQQKLEAQSPLARSNQVEGNYLLLAVNYEAKLLLCSMWCITTIHFLAMYLAVTKDELNPSFSISTHTNIGRSDDKLLLVSLMLLFTAVLLFSNNHAYFSEENIQESYMGIEENITINICVFSVSQLDKGKMFLRSLDQAEM</sequence>
<dbReference type="AlphaFoldDB" id="A0A0V0ZZF9"/>
<dbReference type="OrthoDB" id="5919960at2759"/>
<feature type="transmembrane region" description="Helical" evidence="1">
    <location>
        <begin position="100"/>
        <end position="122"/>
    </location>
</feature>
<organism evidence="2 3">
    <name type="scientific">Trichinella patagoniensis</name>
    <dbReference type="NCBI Taxonomy" id="990121"/>
    <lineage>
        <taxon>Eukaryota</taxon>
        <taxon>Metazoa</taxon>
        <taxon>Ecdysozoa</taxon>
        <taxon>Nematoda</taxon>
        <taxon>Enoplea</taxon>
        <taxon>Dorylaimia</taxon>
        <taxon>Trichinellida</taxon>
        <taxon>Trichinellidae</taxon>
        <taxon>Trichinella</taxon>
    </lineage>
</organism>
<name>A0A0V0ZZF9_9BILA</name>
<evidence type="ECO:0000313" key="3">
    <source>
        <dbReference type="Proteomes" id="UP000054783"/>
    </source>
</evidence>
<dbReference type="EMBL" id="JYDQ01000052">
    <property type="protein sequence ID" value="KRY18054.1"/>
    <property type="molecule type" value="Genomic_DNA"/>
</dbReference>
<keyword evidence="1" id="KW-1133">Transmembrane helix</keyword>
<reference evidence="2 3" key="1">
    <citation type="submission" date="2015-01" db="EMBL/GenBank/DDBJ databases">
        <title>Evolution of Trichinella species and genotypes.</title>
        <authorList>
            <person name="Korhonen P.K."/>
            <person name="Edoardo P."/>
            <person name="Giuseppe L.R."/>
            <person name="Gasser R.B."/>
        </authorList>
    </citation>
    <scope>NUCLEOTIDE SEQUENCE [LARGE SCALE GENOMIC DNA]</scope>
    <source>
        <strain evidence="2">ISS2496</strain>
    </source>
</reference>
<feature type="transmembrane region" description="Helical" evidence="1">
    <location>
        <begin position="56"/>
        <end position="76"/>
    </location>
</feature>
<evidence type="ECO:0000313" key="2">
    <source>
        <dbReference type="EMBL" id="KRY18054.1"/>
    </source>
</evidence>
<accession>A0A0V0ZZF9</accession>